<evidence type="ECO:0000313" key="3">
    <source>
        <dbReference type="Proteomes" id="UP000034150"/>
    </source>
</evidence>
<reference evidence="2 3" key="1">
    <citation type="journal article" date="2015" name="Genome Announc.">
        <title>Draft Genome Sequence of Mycobacterium obuense Strain UC1, Isolated from Patient Sputum.</title>
        <authorList>
            <person name="Greninger A.L."/>
            <person name="Cunningham G."/>
            <person name="Hsu E.D."/>
            <person name="Yu J.M."/>
            <person name="Chiu C.Y."/>
            <person name="Miller S."/>
        </authorList>
    </citation>
    <scope>NUCLEOTIDE SEQUENCE [LARGE SCALE GENOMIC DNA]</scope>
    <source>
        <strain evidence="2 3">UC1</strain>
    </source>
</reference>
<dbReference type="EMBL" id="LAUZ02000032">
    <property type="protein sequence ID" value="KKE98394.1"/>
    <property type="molecule type" value="Genomic_DNA"/>
</dbReference>
<gene>
    <name evidence="2" type="ORF">WN67_29495</name>
</gene>
<name>A0A0M2JND6_9MYCO</name>
<feature type="region of interest" description="Disordered" evidence="1">
    <location>
        <begin position="37"/>
        <end position="60"/>
    </location>
</feature>
<dbReference type="AlphaFoldDB" id="A0A0M2JND6"/>
<evidence type="ECO:0000256" key="1">
    <source>
        <dbReference type="SAM" id="MobiDB-lite"/>
    </source>
</evidence>
<dbReference type="Proteomes" id="UP000034150">
    <property type="component" value="Unassembled WGS sequence"/>
</dbReference>
<protein>
    <submittedName>
        <fullName evidence="2">Uncharacterized protein</fullName>
    </submittedName>
</protein>
<sequence>MAQNAGPHILAGMGIGNSYVAQVDRILAAAVSLFPDQNSAPATEPAEARAAGEEIPEGGSGLAAAAEDAAARYRSDDARAAALSDAFREAVRDAATIATRAGETAQGIARAACAQAEVALGERPEPHNLTQLVRQMDGRLAAMQEHIRYTRQQLEVSAQQINAHAAEMAALRQA</sequence>
<keyword evidence="3" id="KW-1185">Reference proteome</keyword>
<organism evidence="2 3">
    <name type="scientific">Mycolicibacterium obuense</name>
    <dbReference type="NCBI Taxonomy" id="1807"/>
    <lineage>
        <taxon>Bacteria</taxon>
        <taxon>Bacillati</taxon>
        <taxon>Actinomycetota</taxon>
        <taxon>Actinomycetes</taxon>
        <taxon>Mycobacteriales</taxon>
        <taxon>Mycobacteriaceae</taxon>
        <taxon>Mycolicibacterium</taxon>
    </lineage>
</organism>
<dbReference type="PATRIC" id="fig|1807.13.peg.3092"/>
<comment type="caution">
    <text evidence="2">The sequence shown here is derived from an EMBL/GenBank/DDBJ whole genome shotgun (WGS) entry which is preliminary data.</text>
</comment>
<evidence type="ECO:0000313" key="2">
    <source>
        <dbReference type="EMBL" id="KKE98394.1"/>
    </source>
</evidence>
<accession>A0A0M2JND6</accession>
<proteinExistence type="predicted"/>